<evidence type="ECO:0000256" key="6">
    <source>
        <dbReference type="ARBA" id="ARBA00022840"/>
    </source>
</evidence>
<keyword evidence="4" id="KW-1003">Cell membrane</keyword>
<dbReference type="PROSITE" id="PS00211">
    <property type="entry name" value="ABC_TRANSPORTER_1"/>
    <property type="match status" value="1"/>
</dbReference>
<keyword evidence="8" id="KW-0472">Membrane</keyword>
<evidence type="ECO:0000313" key="10">
    <source>
        <dbReference type="EMBL" id="MDH5161660.1"/>
    </source>
</evidence>
<dbReference type="Pfam" id="PF00005">
    <property type="entry name" value="ABC_tran"/>
    <property type="match status" value="1"/>
</dbReference>
<dbReference type="InterPro" id="IPR017871">
    <property type="entry name" value="ABC_transporter-like_CS"/>
</dbReference>
<dbReference type="GO" id="GO:0042626">
    <property type="term" value="F:ATPase-coupled transmembrane transporter activity"/>
    <property type="evidence" value="ECO:0007669"/>
    <property type="project" value="TreeGrafter"/>
</dbReference>
<comment type="caution">
    <text evidence="10">The sequence shown here is derived from an EMBL/GenBank/DDBJ whole genome shotgun (WGS) entry which is preliminary data.</text>
</comment>
<evidence type="ECO:0000256" key="3">
    <source>
        <dbReference type="ARBA" id="ARBA00022448"/>
    </source>
</evidence>
<dbReference type="EMBL" id="JAROYP010000006">
    <property type="protein sequence ID" value="MDH5161660.1"/>
    <property type="molecule type" value="Genomic_DNA"/>
</dbReference>
<name>A0AAW6STP3_9BACI</name>
<keyword evidence="5" id="KW-0547">Nucleotide-binding</keyword>
<evidence type="ECO:0000256" key="5">
    <source>
        <dbReference type="ARBA" id="ARBA00022741"/>
    </source>
</evidence>
<accession>A0AAW6STP3</accession>
<dbReference type="GO" id="GO:0043190">
    <property type="term" value="C:ATP-binding cassette (ABC) transporter complex"/>
    <property type="evidence" value="ECO:0007669"/>
    <property type="project" value="TreeGrafter"/>
</dbReference>
<keyword evidence="3" id="KW-0813">Transport</keyword>
<evidence type="ECO:0000256" key="1">
    <source>
        <dbReference type="ARBA" id="ARBA00004202"/>
    </source>
</evidence>
<dbReference type="Gene3D" id="3.40.50.300">
    <property type="entry name" value="P-loop containing nucleotide triphosphate hydrolases"/>
    <property type="match status" value="1"/>
</dbReference>
<dbReference type="PANTHER" id="PTHR43553:SF27">
    <property type="entry name" value="ENERGY-COUPLING FACTOR TRANSPORTER ATP-BINDING PROTEIN ECFA2"/>
    <property type="match status" value="1"/>
</dbReference>
<dbReference type="RefSeq" id="WP_280616807.1">
    <property type="nucleotide sequence ID" value="NZ_JAROYP010000006.1"/>
</dbReference>
<comment type="subcellular location">
    <subcellularLocation>
        <location evidence="1">Cell membrane</location>
        <topology evidence="1">Peripheral membrane protein</topology>
    </subcellularLocation>
</comment>
<evidence type="ECO:0000256" key="4">
    <source>
        <dbReference type="ARBA" id="ARBA00022475"/>
    </source>
</evidence>
<evidence type="ECO:0000256" key="7">
    <source>
        <dbReference type="ARBA" id="ARBA00022967"/>
    </source>
</evidence>
<feature type="domain" description="ABC transporter" evidence="9">
    <location>
        <begin position="4"/>
        <end position="245"/>
    </location>
</feature>
<dbReference type="AlphaFoldDB" id="A0AAW6STP3"/>
<dbReference type="GO" id="GO:0016887">
    <property type="term" value="F:ATP hydrolysis activity"/>
    <property type="evidence" value="ECO:0007669"/>
    <property type="project" value="InterPro"/>
</dbReference>
<dbReference type="InterPro" id="IPR015856">
    <property type="entry name" value="ABC_transpr_CbiO/EcfA_su"/>
</dbReference>
<dbReference type="FunFam" id="3.40.50.300:FF:000224">
    <property type="entry name" value="Energy-coupling factor transporter ATP-binding protein EcfA"/>
    <property type="match status" value="1"/>
</dbReference>
<evidence type="ECO:0000256" key="2">
    <source>
        <dbReference type="ARBA" id="ARBA00005417"/>
    </source>
</evidence>
<dbReference type="PROSITE" id="PS50893">
    <property type="entry name" value="ABC_TRANSPORTER_2"/>
    <property type="match status" value="1"/>
</dbReference>
<organism evidence="10 11">
    <name type="scientific">Heyndrickxia oleronia</name>
    <dbReference type="NCBI Taxonomy" id="38875"/>
    <lineage>
        <taxon>Bacteria</taxon>
        <taxon>Bacillati</taxon>
        <taxon>Bacillota</taxon>
        <taxon>Bacilli</taxon>
        <taxon>Bacillales</taxon>
        <taxon>Bacillaceae</taxon>
        <taxon>Heyndrickxia</taxon>
    </lineage>
</organism>
<comment type="similarity">
    <text evidence="2">Belongs to the ABC transporter superfamily.</text>
</comment>
<dbReference type="InterPro" id="IPR003439">
    <property type="entry name" value="ABC_transporter-like_ATP-bd"/>
</dbReference>
<dbReference type="PANTHER" id="PTHR43553">
    <property type="entry name" value="HEAVY METAL TRANSPORTER"/>
    <property type="match status" value="1"/>
</dbReference>
<dbReference type="GO" id="GO:0015087">
    <property type="term" value="F:cobalt ion transmembrane transporter activity"/>
    <property type="evidence" value="ECO:0007669"/>
    <property type="project" value="UniProtKB-ARBA"/>
</dbReference>
<proteinExistence type="inferred from homology"/>
<dbReference type="GO" id="GO:0005524">
    <property type="term" value="F:ATP binding"/>
    <property type="evidence" value="ECO:0007669"/>
    <property type="project" value="UniProtKB-KW"/>
</dbReference>
<keyword evidence="7" id="KW-1278">Translocase</keyword>
<sequence>MSILSLKNISYKYPLENKETIHDVSFEFEKGRVYGLVGANESGKTTLCNIIRGFIPELYKGQLVGDVMVKGKHLNEYNIGELATIIGYSFQNPFTQLSGVKDTVYEELAYGMENIGVPRDEMIKKVNDLVKMFRLEDLINKNPFELSGGQKQRVAIASIIALDPEFIILDEPTSQLDPKSSEDIFKIIHLLKKQGKTILLVEHKVDLLAEYCDEILLMSKGQLAMTGPTKEILSDPNVLKYGGQLPQVALYYIQKAKDNHSKTTDTIPLTVQEVQDILRKDGEV</sequence>
<keyword evidence="6 10" id="KW-0067">ATP-binding</keyword>
<evidence type="ECO:0000259" key="9">
    <source>
        <dbReference type="PROSITE" id="PS50893"/>
    </source>
</evidence>
<evidence type="ECO:0000313" key="11">
    <source>
        <dbReference type="Proteomes" id="UP001159179"/>
    </source>
</evidence>
<evidence type="ECO:0000256" key="8">
    <source>
        <dbReference type="ARBA" id="ARBA00023136"/>
    </source>
</evidence>
<dbReference type="CDD" id="cd03225">
    <property type="entry name" value="ABC_cobalt_CbiO_domain1"/>
    <property type="match status" value="1"/>
</dbReference>
<dbReference type="InterPro" id="IPR027417">
    <property type="entry name" value="P-loop_NTPase"/>
</dbReference>
<dbReference type="InterPro" id="IPR050095">
    <property type="entry name" value="ECF_ABC_transporter_ATP-bd"/>
</dbReference>
<dbReference type="SUPFAM" id="SSF52540">
    <property type="entry name" value="P-loop containing nucleoside triphosphate hydrolases"/>
    <property type="match status" value="1"/>
</dbReference>
<reference evidence="10" key="1">
    <citation type="submission" date="2023-03" db="EMBL/GenBank/DDBJ databases">
        <title>Bacterial isolates from washroom surfaces on a university campus.</title>
        <authorList>
            <person name="Holman D.B."/>
            <person name="Gzyl K.E."/>
            <person name="Taheri A.E."/>
        </authorList>
    </citation>
    <scope>NUCLEOTIDE SEQUENCE</scope>
    <source>
        <strain evidence="10">RD03</strain>
    </source>
</reference>
<dbReference type="InterPro" id="IPR003593">
    <property type="entry name" value="AAA+_ATPase"/>
</dbReference>
<dbReference type="Proteomes" id="UP001159179">
    <property type="component" value="Unassembled WGS sequence"/>
</dbReference>
<dbReference type="SMART" id="SM00382">
    <property type="entry name" value="AAA"/>
    <property type="match status" value="1"/>
</dbReference>
<protein>
    <submittedName>
        <fullName evidence="10">ABC transporter ATP-binding protein</fullName>
    </submittedName>
</protein>
<gene>
    <name evidence="10" type="ORF">P5X88_11975</name>
</gene>